<evidence type="ECO:0000256" key="3">
    <source>
        <dbReference type="ARBA" id="ARBA00022737"/>
    </source>
</evidence>
<evidence type="ECO:0000313" key="8">
    <source>
        <dbReference type="Proteomes" id="UP000001554"/>
    </source>
</evidence>
<gene>
    <name evidence="9" type="primary">LOC118415436</name>
</gene>
<name>A0A9J7L4M3_BRAFL</name>
<keyword evidence="2" id="KW-0732">Signal</keyword>
<dbReference type="SMART" id="SM00369">
    <property type="entry name" value="LRR_TYP"/>
    <property type="match status" value="19"/>
</dbReference>
<dbReference type="SMART" id="SM00365">
    <property type="entry name" value="LRR_SD22"/>
    <property type="match status" value="8"/>
</dbReference>
<dbReference type="PANTHER" id="PTHR24369:SF210">
    <property type="entry name" value="CHAOPTIN-RELATED"/>
    <property type="match status" value="1"/>
</dbReference>
<dbReference type="FunFam" id="3.80.10.10:FF:001164">
    <property type="entry name" value="GH01279p"/>
    <property type="match status" value="1"/>
</dbReference>
<dbReference type="GO" id="GO:0004888">
    <property type="term" value="F:transmembrane signaling receptor activity"/>
    <property type="evidence" value="ECO:0007669"/>
    <property type="project" value="InterPro"/>
</dbReference>
<feature type="domain" description="LRRNT" evidence="6">
    <location>
        <begin position="455"/>
        <end position="487"/>
    </location>
</feature>
<reference evidence="9" key="2">
    <citation type="submission" date="2025-08" db="UniProtKB">
        <authorList>
            <consortium name="RefSeq"/>
        </authorList>
    </citation>
    <scope>IDENTIFICATION</scope>
    <source>
        <strain evidence="9">S238N-H82</strain>
        <tissue evidence="9">Testes</tissue>
    </source>
</reference>
<keyword evidence="3" id="KW-0677">Repeat</keyword>
<dbReference type="PROSITE" id="PS50176">
    <property type="entry name" value="ARM_REPEAT"/>
    <property type="match status" value="1"/>
</dbReference>
<evidence type="ECO:0000256" key="4">
    <source>
        <dbReference type="ARBA" id="ARBA00023180"/>
    </source>
</evidence>
<evidence type="ECO:0000259" key="7">
    <source>
        <dbReference type="SMART" id="SM00082"/>
    </source>
</evidence>
<dbReference type="InterPro" id="IPR000372">
    <property type="entry name" value="LRRNT"/>
</dbReference>
<dbReference type="RefSeq" id="XP_035675958.1">
    <property type="nucleotide sequence ID" value="XM_035820065.1"/>
</dbReference>
<keyword evidence="8" id="KW-1185">Reference proteome</keyword>
<dbReference type="PIRSF" id="PIRSF037595">
    <property type="entry name" value="Toll-like_receptor"/>
    <property type="match status" value="1"/>
</dbReference>
<dbReference type="InterPro" id="IPR032675">
    <property type="entry name" value="LRR_dom_sf"/>
</dbReference>
<reference evidence="8" key="1">
    <citation type="journal article" date="2020" name="Nat. Ecol. Evol.">
        <title>Deeply conserved synteny resolves early events in vertebrate evolution.</title>
        <authorList>
            <person name="Simakov O."/>
            <person name="Marletaz F."/>
            <person name="Yue J.X."/>
            <person name="O'Connell B."/>
            <person name="Jenkins J."/>
            <person name="Brandt A."/>
            <person name="Calef R."/>
            <person name="Tung C.H."/>
            <person name="Huang T.K."/>
            <person name="Schmutz J."/>
            <person name="Satoh N."/>
            <person name="Yu J.K."/>
            <person name="Putnam N.H."/>
            <person name="Green R.E."/>
            <person name="Rokhsar D.S."/>
        </authorList>
    </citation>
    <scope>NUCLEOTIDE SEQUENCE [LARGE SCALE GENOMIC DNA]</scope>
    <source>
        <strain evidence="8">S238N-H82</strain>
    </source>
</reference>
<dbReference type="InterPro" id="IPR050541">
    <property type="entry name" value="LRR_TM_domain-containing"/>
</dbReference>
<dbReference type="InterPro" id="IPR001611">
    <property type="entry name" value="Leu-rich_rpt"/>
</dbReference>
<dbReference type="SMART" id="SM00013">
    <property type="entry name" value="LRRNT"/>
    <property type="match status" value="2"/>
</dbReference>
<dbReference type="SMART" id="SM00082">
    <property type="entry name" value="LRRCT"/>
    <property type="match status" value="2"/>
</dbReference>
<dbReference type="SUPFAM" id="SSF52058">
    <property type="entry name" value="L domain-like"/>
    <property type="match status" value="2"/>
</dbReference>
<dbReference type="Pfam" id="PF13855">
    <property type="entry name" value="LRR_8"/>
    <property type="match status" value="5"/>
</dbReference>
<dbReference type="FunFam" id="3.80.10.10:FF:000770">
    <property type="entry name" value="Uncharacterized protein"/>
    <property type="match status" value="1"/>
</dbReference>
<dbReference type="Proteomes" id="UP000001554">
    <property type="component" value="Chromosome 1"/>
</dbReference>
<proteinExistence type="predicted"/>
<keyword evidence="4" id="KW-0325">Glycoprotein</keyword>
<dbReference type="Pfam" id="PF01462">
    <property type="entry name" value="LRRNT"/>
    <property type="match status" value="1"/>
</dbReference>
<evidence type="ECO:0000256" key="1">
    <source>
        <dbReference type="ARBA" id="ARBA00022614"/>
    </source>
</evidence>
<feature type="domain" description="LRRCT" evidence="7">
    <location>
        <begin position="380"/>
        <end position="433"/>
    </location>
</feature>
<dbReference type="GeneID" id="118415436"/>
<dbReference type="InterPro" id="IPR017241">
    <property type="entry name" value="Toll-like_receptor"/>
</dbReference>
<evidence type="ECO:0000256" key="2">
    <source>
        <dbReference type="ARBA" id="ARBA00022729"/>
    </source>
</evidence>
<feature type="domain" description="LRRCT" evidence="7">
    <location>
        <begin position="779"/>
        <end position="832"/>
    </location>
</feature>
<dbReference type="OrthoDB" id="643377at2759"/>
<dbReference type="PANTHER" id="PTHR24369">
    <property type="entry name" value="ANTIGEN BSP, PUTATIVE-RELATED"/>
    <property type="match status" value="1"/>
</dbReference>
<evidence type="ECO:0000256" key="5">
    <source>
        <dbReference type="PROSITE-ProRule" id="PRU00259"/>
    </source>
</evidence>
<dbReference type="GO" id="GO:0005886">
    <property type="term" value="C:plasma membrane"/>
    <property type="evidence" value="ECO:0000318"/>
    <property type="project" value="GO_Central"/>
</dbReference>
<evidence type="ECO:0000259" key="6">
    <source>
        <dbReference type="SMART" id="SM00013"/>
    </source>
</evidence>
<dbReference type="GO" id="GO:0002224">
    <property type="term" value="P:toll-like receptor signaling pathway"/>
    <property type="evidence" value="ECO:0007669"/>
    <property type="project" value="InterPro"/>
</dbReference>
<dbReference type="KEGG" id="bfo:118415436"/>
<dbReference type="AlphaFoldDB" id="A0A9J7L4M3"/>
<organism evidence="8 9">
    <name type="scientific">Branchiostoma floridae</name>
    <name type="common">Florida lancelet</name>
    <name type="synonym">Amphioxus</name>
    <dbReference type="NCBI Taxonomy" id="7739"/>
    <lineage>
        <taxon>Eukaryota</taxon>
        <taxon>Metazoa</taxon>
        <taxon>Chordata</taxon>
        <taxon>Cephalochordata</taxon>
        <taxon>Leptocardii</taxon>
        <taxon>Amphioxiformes</taxon>
        <taxon>Branchiostomatidae</taxon>
        <taxon>Branchiostoma</taxon>
    </lineage>
</organism>
<keyword evidence="1" id="KW-0433">Leucine-rich repeat</keyword>
<evidence type="ECO:0000313" key="9">
    <source>
        <dbReference type="RefSeq" id="XP_035675958.1"/>
    </source>
</evidence>
<dbReference type="PROSITE" id="PS51450">
    <property type="entry name" value="LRR"/>
    <property type="match status" value="9"/>
</dbReference>
<dbReference type="GO" id="GO:0006955">
    <property type="term" value="P:immune response"/>
    <property type="evidence" value="ECO:0007669"/>
    <property type="project" value="InterPro"/>
</dbReference>
<dbReference type="InterPro" id="IPR000483">
    <property type="entry name" value="Cys-rich_flank_reg_C"/>
</dbReference>
<accession>A0A9J7L4M3</accession>
<protein>
    <submittedName>
        <fullName evidence="9">Leucine-rich repeat-containing protein 15-like isoform X1</fullName>
    </submittedName>
</protein>
<dbReference type="Gene3D" id="3.80.10.10">
    <property type="entry name" value="Ribonuclease Inhibitor"/>
    <property type="match status" value="5"/>
</dbReference>
<dbReference type="Pfam" id="PF01463">
    <property type="entry name" value="LRRCT"/>
    <property type="match status" value="3"/>
</dbReference>
<feature type="domain" description="LRRNT" evidence="6">
    <location>
        <begin position="52"/>
        <end position="85"/>
    </location>
</feature>
<dbReference type="InterPro" id="IPR000225">
    <property type="entry name" value="Armadillo"/>
</dbReference>
<sequence length="841" mass="93695">MAVICHGPSFLHGLSVTDVNPDSFLATCPTGSSPKLPEEDVILSYREAKWLECPEGCHCPQPTEVVCRNTGLTSVPDRIPWNTRTLDLSGNLIYVAHESEFSSLKNLRSLVLSNNRLMSFPLEALESMQSLWRLHIENNDIDELPFDAFVSLRQLRSLTLDVASSETLSGCLEPLIRLRNLVIYGQQLPIVPPRAFYGLFRLQSLELRLGCSTAIDGRAFDDLQNVRYLDISGSCVRDILGVVRIMVTAIHLETLKLSNNSIVHLPSMAFVPMLNLKVLNMSHNFIQTIHPLAFHGLMRLISLNLDNNNLSKVPLEAFESLPRLRHLSLRGNNIINVPGEAFTTLTSIREIFLDANMIESISINAFHGLEELQNVSVAENPLECDCNMRKFMEALDNLSWDYSIEVENMRCSGPPVFAGWNVYHLVADDFVCGRDKQAEIAATFQQMVQEDEFFPCPESFTCDGLVATSVGRGLTVVPLSLPLNTTALVLSNNSITDIPAGAMKELARLQYLQLDHNKIRTITSRSLKTVPLLKVLDLSNNMLDQIDPGAFSGIPKLTSLLLSNNKLKTVPVSALKSLPNLRELRIGNNNVKSLDLPLPDHSKLRLLDLSGNCLESIRVTALTGLPMLRALNLSNTCLDNVPTTQLSLLHNLRALDLSRNNITFIAGRALAGLKQLRELILTGNSITRVQNLAFKGLTHLYRVSFASNRLRRIPKALRKLTTLSEISLPGNKITDISARDLPSLRGPAVIDIRDNRLEQLDPDVFSSTQHVSRLDLAGNPWRCDCDLLPLRNWMEDHEDYEASINPQPTCASPVLLEGHPMMDVPTEDFRCPNRETVDQSD</sequence>
<feature type="repeat" description="ARM" evidence="5">
    <location>
        <begin position="552"/>
        <end position="581"/>
    </location>
</feature>
<dbReference type="InterPro" id="IPR003591">
    <property type="entry name" value="Leu-rich_rpt_typical-subtyp"/>
</dbReference>